<evidence type="ECO:0000259" key="3">
    <source>
        <dbReference type="Pfam" id="PF24883"/>
    </source>
</evidence>
<evidence type="ECO:0000313" key="4">
    <source>
        <dbReference type="EMBL" id="KAJ7026634.1"/>
    </source>
</evidence>
<keyword evidence="1" id="KW-0677">Repeat</keyword>
<feature type="compositionally biased region" description="Low complexity" evidence="2">
    <location>
        <begin position="153"/>
        <end position="167"/>
    </location>
</feature>
<feature type="region of interest" description="Disordered" evidence="2">
    <location>
        <begin position="141"/>
        <end position="167"/>
    </location>
</feature>
<feature type="domain" description="Nephrocystin 3-like N-terminal" evidence="3">
    <location>
        <begin position="223"/>
        <end position="377"/>
    </location>
</feature>
<dbReference type="PANTHER" id="PTHR10039:SF17">
    <property type="entry name" value="FUNGAL STAND N-TERMINAL GOODBYE DOMAIN-CONTAINING PROTEIN-RELATED"/>
    <property type="match status" value="1"/>
</dbReference>
<proteinExistence type="predicted"/>
<dbReference type="AlphaFoldDB" id="A0AAD6WZF9"/>
<dbReference type="PANTHER" id="PTHR10039">
    <property type="entry name" value="AMELOGENIN"/>
    <property type="match status" value="1"/>
</dbReference>
<evidence type="ECO:0000256" key="2">
    <source>
        <dbReference type="SAM" id="MobiDB-lite"/>
    </source>
</evidence>
<dbReference type="SUPFAM" id="SSF52540">
    <property type="entry name" value="P-loop containing nucleoside triphosphate hydrolases"/>
    <property type="match status" value="1"/>
</dbReference>
<comment type="caution">
    <text evidence="4">The sequence shown here is derived from an EMBL/GenBank/DDBJ whole genome shotgun (WGS) entry which is preliminary data.</text>
</comment>
<organism evidence="4 5">
    <name type="scientific">Mycena alexandri</name>
    <dbReference type="NCBI Taxonomy" id="1745969"/>
    <lineage>
        <taxon>Eukaryota</taxon>
        <taxon>Fungi</taxon>
        <taxon>Dikarya</taxon>
        <taxon>Basidiomycota</taxon>
        <taxon>Agaricomycotina</taxon>
        <taxon>Agaricomycetes</taxon>
        <taxon>Agaricomycetidae</taxon>
        <taxon>Agaricales</taxon>
        <taxon>Marasmiineae</taxon>
        <taxon>Mycenaceae</taxon>
        <taxon>Mycena</taxon>
    </lineage>
</organism>
<gene>
    <name evidence="4" type="ORF">C8F04DRAFT_1124755</name>
</gene>
<dbReference type="Pfam" id="PF24883">
    <property type="entry name" value="NPHP3_N"/>
    <property type="match status" value="1"/>
</dbReference>
<sequence length="748" mass="84100">MFSGTGFRVHGGTFYTVGGDVNLQTHQHQHLEIQSLPVQTLLPLENGRGRGAPGHLGVDDDDGGLRPHDPDYSAGDTELGVTRNPRLHPTGARQTLYDPTAHPDRPMNSANDEALPESSSSTSRRMGDPYTEPLTVHTNPIHIPQSLDGHGLHPSFHSPSTHPPSSHRGIYITAQNVHDRRGESGIDVLHRAVALEALYDSTDGFPQPKCHPETRTEMLDALYNWLAGDSAAQPICWLHGPAGAGKSAIMQTLCRRLQDQRRLGGAFFLKRHHPTRGNAKALFATLAYQLALNNRDLKALISESVERNPSIVGRDMHVQFHQLLVEPCRSFDSPPQILLIDGLDECEDEAIQQQMLWLIGSAARQYPSKFRFLVASRPEAHICDVVNNPSFEGLIDPTNIEQSFSDVRIYLESEFVRIHREHSHAMNKVPTPWPSPQSLDHLVQKSSGYFVYASTAIKFIDDKYSRPTERLETIQNMSPTQSDAPFEALDQLYHQILSGVSVRFRSQLSDILQCVIYPFDLAPFQIDLLLGLHPGDTRLILRGLHSVLSVSDFEFGTISVYHASFLDFLQDQRRSSGFHVGLRNRVNVTRAVLVGASKLDNPIVSCLDMLRKSPRNARITKLAEVMPLAKFRKDTASLPRKHASLLFQLRSRHAPLARHLHRLTKLPTPTCPCCDLCDETVDHYLHFCPAHEGARRRLHSTSQKARFTENLLSDPALWPDFFIFVQRTRRFHSVFGDFPELERDDDDK</sequence>
<dbReference type="EMBL" id="JARJCM010000135">
    <property type="protein sequence ID" value="KAJ7026634.1"/>
    <property type="molecule type" value="Genomic_DNA"/>
</dbReference>
<name>A0AAD6WZF9_9AGAR</name>
<evidence type="ECO:0000313" key="5">
    <source>
        <dbReference type="Proteomes" id="UP001218188"/>
    </source>
</evidence>
<evidence type="ECO:0000256" key="1">
    <source>
        <dbReference type="ARBA" id="ARBA00022737"/>
    </source>
</evidence>
<protein>
    <recommendedName>
        <fullName evidence="3">Nephrocystin 3-like N-terminal domain-containing protein</fullName>
    </recommendedName>
</protein>
<dbReference type="InterPro" id="IPR027417">
    <property type="entry name" value="P-loop_NTPase"/>
</dbReference>
<feature type="region of interest" description="Disordered" evidence="2">
    <location>
        <begin position="44"/>
        <end position="128"/>
    </location>
</feature>
<accession>A0AAD6WZF9</accession>
<reference evidence="4" key="1">
    <citation type="submission" date="2023-03" db="EMBL/GenBank/DDBJ databases">
        <title>Massive genome expansion in bonnet fungi (Mycena s.s.) driven by repeated elements and novel gene families across ecological guilds.</title>
        <authorList>
            <consortium name="Lawrence Berkeley National Laboratory"/>
            <person name="Harder C.B."/>
            <person name="Miyauchi S."/>
            <person name="Viragh M."/>
            <person name="Kuo A."/>
            <person name="Thoen E."/>
            <person name="Andreopoulos B."/>
            <person name="Lu D."/>
            <person name="Skrede I."/>
            <person name="Drula E."/>
            <person name="Henrissat B."/>
            <person name="Morin E."/>
            <person name="Kohler A."/>
            <person name="Barry K."/>
            <person name="LaButti K."/>
            <person name="Morin E."/>
            <person name="Salamov A."/>
            <person name="Lipzen A."/>
            <person name="Mereny Z."/>
            <person name="Hegedus B."/>
            <person name="Baldrian P."/>
            <person name="Stursova M."/>
            <person name="Weitz H."/>
            <person name="Taylor A."/>
            <person name="Grigoriev I.V."/>
            <person name="Nagy L.G."/>
            <person name="Martin F."/>
            <person name="Kauserud H."/>
        </authorList>
    </citation>
    <scope>NUCLEOTIDE SEQUENCE</scope>
    <source>
        <strain evidence="4">CBHHK200</strain>
    </source>
</reference>
<dbReference type="InterPro" id="IPR056884">
    <property type="entry name" value="NPHP3-like_N"/>
</dbReference>
<keyword evidence="5" id="KW-1185">Reference proteome</keyword>
<dbReference type="Gene3D" id="3.40.50.300">
    <property type="entry name" value="P-loop containing nucleotide triphosphate hydrolases"/>
    <property type="match status" value="1"/>
</dbReference>
<dbReference type="Proteomes" id="UP001218188">
    <property type="component" value="Unassembled WGS sequence"/>
</dbReference>